<keyword evidence="13" id="KW-1185">Reference proteome</keyword>
<dbReference type="AlphaFoldDB" id="A0A518HXF9"/>
<comment type="similarity">
    <text evidence="3">Belongs to the FliF family.</text>
</comment>
<dbReference type="InterPro" id="IPR013556">
    <property type="entry name" value="Flag_M-ring_C"/>
</dbReference>
<dbReference type="PANTHER" id="PTHR30046:SF0">
    <property type="entry name" value="FLAGELLAR M-RING PROTEIN"/>
    <property type="match status" value="1"/>
</dbReference>
<evidence type="ECO:0000256" key="8">
    <source>
        <dbReference type="ARBA" id="ARBA00023143"/>
    </source>
</evidence>
<keyword evidence="8" id="KW-0975">Bacterial flagellum</keyword>
<dbReference type="KEGG" id="snep:Enr13x_54290"/>
<evidence type="ECO:0000256" key="7">
    <source>
        <dbReference type="ARBA" id="ARBA00023136"/>
    </source>
</evidence>
<accession>A0A518HXF9</accession>
<dbReference type="PANTHER" id="PTHR30046">
    <property type="entry name" value="FLAGELLAR M-RING PROTEIN"/>
    <property type="match status" value="1"/>
</dbReference>
<name>A0A518HXF9_9BACT</name>
<keyword evidence="4" id="KW-1003">Cell membrane</keyword>
<dbReference type="GO" id="GO:0005886">
    <property type="term" value="C:plasma membrane"/>
    <property type="evidence" value="ECO:0007669"/>
    <property type="project" value="UniProtKB-SubCell"/>
</dbReference>
<evidence type="ECO:0000256" key="6">
    <source>
        <dbReference type="ARBA" id="ARBA00022989"/>
    </source>
</evidence>
<dbReference type="OrthoDB" id="9807026at2"/>
<keyword evidence="7 9" id="KW-0472">Membrane</keyword>
<dbReference type="InterPro" id="IPR045851">
    <property type="entry name" value="AMP-bd_C_sf"/>
</dbReference>
<dbReference type="InterPro" id="IPR000067">
    <property type="entry name" value="FlgMring_FliF"/>
</dbReference>
<evidence type="ECO:0000256" key="5">
    <source>
        <dbReference type="ARBA" id="ARBA00022692"/>
    </source>
</evidence>
<feature type="domain" description="Flagellar M-ring C-terminal" evidence="11">
    <location>
        <begin position="248"/>
        <end position="405"/>
    </location>
</feature>
<organism evidence="12 13">
    <name type="scientific">Stieleria neptunia</name>
    <dbReference type="NCBI Taxonomy" id="2527979"/>
    <lineage>
        <taxon>Bacteria</taxon>
        <taxon>Pseudomonadati</taxon>
        <taxon>Planctomycetota</taxon>
        <taxon>Planctomycetia</taxon>
        <taxon>Pirellulales</taxon>
        <taxon>Pirellulaceae</taxon>
        <taxon>Stieleria</taxon>
    </lineage>
</organism>
<dbReference type="Gene3D" id="3.30.300.30">
    <property type="match status" value="1"/>
</dbReference>
<keyword evidence="12" id="KW-0969">Cilium</keyword>
<evidence type="ECO:0000313" key="12">
    <source>
        <dbReference type="EMBL" id="QDV45550.1"/>
    </source>
</evidence>
<keyword evidence="5 9" id="KW-0812">Transmembrane</keyword>
<dbReference type="Pfam" id="PF01514">
    <property type="entry name" value="YscJ_FliF"/>
    <property type="match status" value="1"/>
</dbReference>
<gene>
    <name evidence="12" type="primary">fliF</name>
    <name evidence="12" type="ORF">Enr13x_54290</name>
</gene>
<keyword evidence="12" id="KW-0282">Flagellum</keyword>
<keyword evidence="12" id="KW-0966">Cell projection</keyword>
<reference evidence="12 13" key="1">
    <citation type="submission" date="2019-03" db="EMBL/GenBank/DDBJ databases">
        <title>Deep-cultivation of Planctomycetes and their phenomic and genomic characterization uncovers novel biology.</title>
        <authorList>
            <person name="Wiegand S."/>
            <person name="Jogler M."/>
            <person name="Boedeker C."/>
            <person name="Pinto D."/>
            <person name="Vollmers J."/>
            <person name="Rivas-Marin E."/>
            <person name="Kohn T."/>
            <person name="Peeters S.H."/>
            <person name="Heuer A."/>
            <person name="Rast P."/>
            <person name="Oberbeckmann S."/>
            <person name="Bunk B."/>
            <person name="Jeske O."/>
            <person name="Meyerdierks A."/>
            <person name="Storesund J.E."/>
            <person name="Kallscheuer N."/>
            <person name="Luecker S."/>
            <person name="Lage O.M."/>
            <person name="Pohl T."/>
            <person name="Merkel B.J."/>
            <person name="Hornburger P."/>
            <person name="Mueller R.-W."/>
            <person name="Bruemmer F."/>
            <person name="Labrenz M."/>
            <person name="Spormann A.M."/>
            <person name="Op den Camp H."/>
            <person name="Overmann J."/>
            <person name="Amann R."/>
            <person name="Jetten M.S.M."/>
            <person name="Mascher T."/>
            <person name="Medema M.H."/>
            <person name="Devos D.P."/>
            <person name="Kaster A.-K."/>
            <person name="Ovreas L."/>
            <person name="Rohde M."/>
            <person name="Galperin M.Y."/>
            <person name="Jogler C."/>
        </authorList>
    </citation>
    <scope>NUCLEOTIDE SEQUENCE [LARGE SCALE GENOMIC DNA]</scope>
    <source>
        <strain evidence="12 13">Enr13</strain>
    </source>
</reference>
<evidence type="ECO:0000256" key="3">
    <source>
        <dbReference type="ARBA" id="ARBA00007971"/>
    </source>
</evidence>
<dbReference type="RefSeq" id="WP_145389763.1">
    <property type="nucleotide sequence ID" value="NZ_CP037423.1"/>
</dbReference>
<evidence type="ECO:0000313" key="13">
    <source>
        <dbReference type="Proteomes" id="UP000319004"/>
    </source>
</evidence>
<dbReference type="NCBIfam" id="TIGR00206">
    <property type="entry name" value="fliF"/>
    <property type="match status" value="1"/>
</dbReference>
<dbReference type="EMBL" id="CP037423">
    <property type="protein sequence ID" value="QDV45550.1"/>
    <property type="molecule type" value="Genomic_DNA"/>
</dbReference>
<dbReference type="GO" id="GO:0003774">
    <property type="term" value="F:cytoskeletal motor activity"/>
    <property type="evidence" value="ECO:0007669"/>
    <property type="project" value="InterPro"/>
</dbReference>
<dbReference type="GO" id="GO:0071973">
    <property type="term" value="P:bacterial-type flagellum-dependent cell motility"/>
    <property type="evidence" value="ECO:0007669"/>
    <property type="project" value="InterPro"/>
</dbReference>
<feature type="transmembrane region" description="Helical" evidence="9">
    <location>
        <begin position="24"/>
        <end position="45"/>
    </location>
</feature>
<protein>
    <submittedName>
        <fullName evidence="12">Flagellar M-ring protein</fullName>
    </submittedName>
</protein>
<sequence length="510" mass="54797">MNVIQPYIDALLNIWRQSSPSARIGILLLAVLCVVTVGGVGYWSVQPSYVVLVSQGEGDQVDRVINALDKAGIDYQLSGAGGNLLVDKRDFAKARLLARTNGVADAGAVADLPMGGAFGSPTERRNRARLQKQQSLAATIKKLEIVENADVHLNIPDKGPFERKTSPPSASVMLTLRYGARLNDHQAASIASFVAYAVEDLRPEAVQITDRDGRSYTVPDEQAQQIGSQVEYIAEAERKLAHKVESQLSQFLGYGNASVQVSLDMTFTQGSTKTTKYDADGAVPSQEDLVSETTTNTASPAVGAAGVASNLNSRRGASATSNILNKTENVKTSYLVPITEETQANSTPIRNFLSVSVLVNSETQGVKQEDGTLIPGLDERVSALVKNAVGYREDTDQITVEFLPFTEPLLDVSAPEATFDWTKITSIVEKASLAIAALLAFVLGLMLLRRFGPASKPGGIGENQQIDGARLENVSELSRMIKENPEVFAQVVRSWSGADSDRDSDKRNAA</sequence>
<dbReference type="GO" id="GO:0009431">
    <property type="term" value="C:bacterial-type flagellum basal body, MS ring"/>
    <property type="evidence" value="ECO:0007669"/>
    <property type="project" value="InterPro"/>
</dbReference>
<evidence type="ECO:0000256" key="2">
    <source>
        <dbReference type="ARBA" id="ARBA00004651"/>
    </source>
</evidence>
<evidence type="ECO:0000256" key="1">
    <source>
        <dbReference type="ARBA" id="ARBA00004117"/>
    </source>
</evidence>
<dbReference type="InterPro" id="IPR006182">
    <property type="entry name" value="FliF_N_dom"/>
</dbReference>
<dbReference type="Pfam" id="PF08345">
    <property type="entry name" value="YscJ_FliF_C"/>
    <property type="match status" value="1"/>
</dbReference>
<comment type="subcellular location">
    <subcellularLocation>
        <location evidence="1">Bacterial flagellum basal body</location>
    </subcellularLocation>
    <subcellularLocation>
        <location evidence="2">Cell membrane</location>
        <topology evidence="2">Multi-pass membrane protein</topology>
    </subcellularLocation>
</comment>
<proteinExistence type="inferred from homology"/>
<feature type="domain" description="Flagellar M-ring N-terminal" evidence="10">
    <location>
        <begin position="46"/>
        <end position="215"/>
    </location>
</feature>
<evidence type="ECO:0000259" key="11">
    <source>
        <dbReference type="Pfam" id="PF08345"/>
    </source>
</evidence>
<dbReference type="Proteomes" id="UP000319004">
    <property type="component" value="Chromosome"/>
</dbReference>
<evidence type="ECO:0000259" key="10">
    <source>
        <dbReference type="Pfam" id="PF01514"/>
    </source>
</evidence>
<evidence type="ECO:0000256" key="9">
    <source>
        <dbReference type="SAM" id="Phobius"/>
    </source>
</evidence>
<evidence type="ECO:0000256" key="4">
    <source>
        <dbReference type="ARBA" id="ARBA00022475"/>
    </source>
</evidence>
<keyword evidence="6 9" id="KW-1133">Transmembrane helix</keyword>
<dbReference type="InterPro" id="IPR043427">
    <property type="entry name" value="YscJ/FliF"/>
</dbReference>